<evidence type="ECO:0000256" key="1">
    <source>
        <dbReference type="SAM" id="MobiDB-lite"/>
    </source>
</evidence>
<keyword evidence="3" id="KW-1185">Reference proteome</keyword>
<dbReference type="EMBL" id="VSRR010000558">
    <property type="protein sequence ID" value="MPC17082.1"/>
    <property type="molecule type" value="Genomic_DNA"/>
</dbReference>
<organism evidence="2 3">
    <name type="scientific">Portunus trituberculatus</name>
    <name type="common">Swimming crab</name>
    <name type="synonym">Neptunus trituberculatus</name>
    <dbReference type="NCBI Taxonomy" id="210409"/>
    <lineage>
        <taxon>Eukaryota</taxon>
        <taxon>Metazoa</taxon>
        <taxon>Ecdysozoa</taxon>
        <taxon>Arthropoda</taxon>
        <taxon>Crustacea</taxon>
        <taxon>Multicrustacea</taxon>
        <taxon>Malacostraca</taxon>
        <taxon>Eumalacostraca</taxon>
        <taxon>Eucarida</taxon>
        <taxon>Decapoda</taxon>
        <taxon>Pleocyemata</taxon>
        <taxon>Brachyura</taxon>
        <taxon>Eubrachyura</taxon>
        <taxon>Portunoidea</taxon>
        <taxon>Portunidae</taxon>
        <taxon>Portuninae</taxon>
        <taxon>Portunus</taxon>
    </lineage>
</organism>
<dbReference type="Proteomes" id="UP000324222">
    <property type="component" value="Unassembled WGS sequence"/>
</dbReference>
<protein>
    <submittedName>
        <fullName evidence="2">Uncharacterized protein</fullName>
    </submittedName>
</protein>
<gene>
    <name evidence="2" type="ORF">E2C01_009927</name>
</gene>
<comment type="caution">
    <text evidence="2">The sequence shown here is derived from an EMBL/GenBank/DDBJ whole genome shotgun (WGS) entry which is preliminary data.</text>
</comment>
<reference evidence="2 3" key="1">
    <citation type="submission" date="2019-05" db="EMBL/GenBank/DDBJ databases">
        <title>Another draft genome of Portunus trituberculatus and its Hox gene families provides insights of decapod evolution.</title>
        <authorList>
            <person name="Jeong J.-H."/>
            <person name="Song I."/>
            <person name="Kim S."/>
            <person name="Choi T."/>
            <person name="Kim D."/>
            <person name="Ryu S."/>
            <person name="Kim W."/>
        </authorList>
    </citation>
    <scope>NUCLEOTIDE SEQUENCE [LARGE SCALE GENOMIC DNA]</scope>
    <source>
        <tissue evidence="2">Muscle</tissue>
    </source>
</reference>
<dbReference type="AlphaFoldDB" id="A0A5B7D709"/>
<name>A0A5B7D709_PORTR</name>
<accession>A0A5B7D709</accession>
<evidence type="ECO:0000313" key="3">
    <source>
        <dbReference type="Proteomes" id="UP000324222"/>
    </source>
</evidence>
<feature type="compositionally biased region" description="Basic and acidic residues" evidence="1">
    <location>
        <begin position="1"/>
        <end position="12"/>
    </location>
</feature>
<evidence type="ECO:0000313" key="2">
    <source>
        <dbReference type="EMBL" id="MPC17082.1"/>
    </source>
</evidence>
<feature type="region of interest" description="Disordered" evidence="1">
    <location>
        <begin position="1"/>
        <end position="21"/>
    </location>
</feature>
<proteinExistence type="predicted"/>
<sequence length="138" mass="16019">MEGWMDWDRNPRSSEAQQHSGSTYHTVQSQFVFLDQWCPAVNDPTTSRLLHNQAVARRRHRSPWRHRFDAKTPFRRCMDRQAAGRSPQCSEHCLINLYELVKCDKNPEGPGQASFIMCFVHDGIRAVSRLPRILSTPL</sequence>